<reference evidence="1" key="1">
    <citation type="submission" date="2022-04" db="EMBL/GenBank/DDBJ databases">
        <title>Chromosome-scale genome assembly of Holotrichia oblita Faldermann.</title>
        <authorList>
            <person name="Rongchong L."/>
        </authorList>
    </citation>
    <scope>NUCLEOTIDE SEQUENCE</scope>
    <source>
        <strain evidence="1">81SQS9</strain>
    </source>
</reference>
<proteinExistence type="predicted"/>
<keyword evidence="2" id="KW-1185">Reference proteome</keyword>
<name>A0ACB9SX34_HOLOL</name>
<comment type="caution">
    <text evidence="1">The sequence shown here is derived from an EMBL/GenBank/DDBJ whole genome shotgun (WGS) entry which is preliminary data.</text>
</comment>
<sequence length="875" mass="99547">MGPWKILILSLFYIHIHAQDTEDPDPYRLPTNVIPSRYELELTVPENFNVTANFTGTVSITLTLREPNNTITLNSLYITYPDDSITITYEDEDSVVQTEILTIEQLEEYEMIVLTAEFELQPDVSYTLKFENYEGILHDDMAGFYLSSYTNADGETDTRDVYSDTPVMSTYLIAFIVSKFQGYGSQDGDRAQYDVWVQPDALSTAKYAYDTGLKVLEELDNYTGIPYYEMDGVEKMDQIAIPDFSAGAMENWGLVTYRETSLLWDEEQSTNTNKQRVATVVAHEFTHMWFGNLVTMNWWEYTWLNEGFARYFQYYITDKVETEWELTSQFVIEQQQVIFANDALESAAALNSRASTRSQVSNKFASTSYNKGASIIRMMVNILGEEEFHAGIKDYLGNHTFSNTVPDDLFNALQEYAPGSLPVQLNLLMESWTENPGYPVVTVSKSSQGLRLTQERFLLNSSAISTTKWYVPISYTTQDDPDFTNTTITDWMLPENDEDFITRDEITGWVVVNLQETGYYRVNYDEELWEALGEALHANDFVSVFPELNRAQIVDDILNLARANKVEYPLALNVTTFLEEEVSYYPWYSAFQAFLFLRRRIDSTSYVGLTLKTHILTLMNNLYSNVSFTITDATPHVTVLKTALTLQWACELELEDCVNTANDLFNGLVNNGVDVNPNIRSTVYCSALRQAETSDSWDFLWERYQSSRLATEQAIILTALGCSRDEAILKQYLQYSLDSTYIRKQDANTVFSAVLAGNPENVEVAFEFLKENVNEIVNYYEGMNALSSIVSGVADRLTTSTLIDEFEEFINENRNILRDAAETGDTAIESAKANLQWVQSNQAELEDWLYQTYGSAASVTISFGVLLAGLIVALI</sequence>
<protein>
    <submittedName>
        <fullName evidence="1">Protease m1 zinc metalloprotease</fullName>
    </submittedName>
</protein>
<evidence type="ECO:0000313" key="2">
    <source>
        <dbReference type="Proteomes" id="UP001056778"/>
    </source>
</evidence>
<dbReference type="EMBL" id="CM043020">
    <property type="protein sequence ID" value="KAI4459110.1"/>
    <property type="molecule type" value="Genomic_DNA"/>
</dbReference>
<evidence type="ECO:0000313" key="1">
    <source>
        <dbReference type="EMBL" id="KAI4459110.1"/>
    </source>
</evidence>
<dbReference type="Proteomes" id="UP001056778">
    <property type="component" value="Chromosome 6"/>
</dbReference>
<keyword evidence="1" id="KW-0378">Hydrolase</keyword>
<keyword evidence="1" id="KW-0645">Protease</keyword>
<accession>A0ACB9SX34</accession>
<keyword evidence="1" id="KW-0482">Metalloprotease</keyword>
<gene>
    <name evidence="1" type="ORF">MML48_6g00018317</name>
</gene>
<organism evidence="1 2">
    <name type="scientific">Holotrichia oblita</name>
    <name type="common">Chafer beetle</name>
    <dbReference type="NCBI Taxonomy" id="644536"/>
    <lineage>
        <taxon>Eukaryota</taxon>
        <taxon>Metazoa</taxon>
        <taxon>Ecdysozoa</taxon>
        <taxon>Arthropoda</taxon>
        <taxon>Hexapoda</taxon>
        <taxon>Insecta</taxon>
        <taxon>Pterygota</taxon>
        <taxon>Neoptera</taxon>
        <taxon>Endopterygota</taxon>
        <taxon>Coleoptera</taxon>
        <taxon>Polyphaga</taxon>
        <taxon>Scarabaeiformia</taxon>
        <taxon>Scarabaeidae</taxon>
        <taxon>Melolonthinae</taxon>
        <taxon>Holotrichia</taxon>
    </lineage>
</organism>